<dbReference type="PANTHER" id="PTHR30543:SF21">
    <property type="entry name" value="NAD(P)H-DEPENDENT FMN REDUCTASE LOT6"/>
    <property type="match status" value="1"/>
</dbReference>
<protein>
    <submittedName>
        <fullName evidence="4">NADPH-dependent oxidoreductase</fullName>
    </submittedName>
</protein>
<dbReference type="EMBL" id="NEXX01000005">
    <property type="protein sequence ID" value="OUY06300.1"/>
    <property type="molecule type" value="Genomic_DNA"/>
</dbReference>
<keyword evidence="2" id="KW-0288">FMN</keyword>
<sequence length="181" mass="20292">MKIQIIVGSVREGRVAIQVAEWMQQALADFNQAEIELVDLKQWNLPIYTGASPLALNRNYSDPLQQKWSEKILEADAYILISPEYNHGYSPALKNALDYLGTEWKNKAVAFASYGSSNGARSIEHLRAVTVQLGLIDSNLSLEIRDIFARTKAQKFVGNEFEQKLLVSIAAQLVELAQKLK</sequence>
<feature type="domain" description="NADPH-dependent FMN reductase-like" evidence="3">
    <location>
        <begin position="1"/>
        <end position="135"/>
    </location>
</feature>
<evidence type="ECO:0000256" key="2">
    <source>
        <dbReference type="ARBA" id="ARBA00022643"/>
    </source>
</evidence>
<comment type="caution">
    <text evidence="4">The sequence shown here is derived from an EMBL/GenBank/DDBJ whole genome shotgun (WGS) entry which is preliminary data.</text>
</comment>
<dbReference type="InterPro" id="IPR005025">
    <property type="entry name" value="FMN_Rdtase-like_dom"/>
</dbReference>
<dbReference type="Pfam" id="PF03358">
    <property type="entry name" value="FMN_red"/>
    <property type="match status" value="1"/>
</dbReference>
<evidence type="ECO:0000313" key="5">
    <source>
        <dbReference type="Proteomes" id="UP000196536"/>
    </source>
</evidence>
<name>A0A1Z9YVR1_9GAMM</name>
<keyword evidence="2" id="KW-0285">Flavoprotein</keyword>
<keyword evidence="5" id="KW-1185">Reference proteome</keyword>
<accession>A0A1Z9YVR1</accession>
<dbReference type="GO" id="GO:0010181">
    <property type="term" value="F:FMN binding"/>
    <property type="evidence" value="ECO:0007669"/>
    <property type="project" value="TreeGrafter"/>
</dbReference>
<dbReference type="SUPFAM" id="SSF52218">
    <property type="entry name" value="Flavoproteins"/>
    <property type="match status" value="1"/>
</dbReference>
<proteinExistence type="predicted"/>
<organism evidence="4 5">
    <name type="scientific">Acinetobacter populi</name>
    <dbReference type="NCBI Taxonomy" id="1582270"/>
    <lineage>
        <taxon>Bacteria</taxon>
        <taxon>Pseudomonadati</taxon>
        <taxon>Pseudomonadota</taxon>
        <taxon>Gammaproteobacteria</taxon>
        <taxon>Moraxellales</taxon>
        <taxon>Moraxellaceae</taxon>
        <taxon>Acinetobacter</taxon>
    </lineage>
</organism>
<dbReference type="GO" id="GO:0016491">
    <property type="term" value="F:oxidoreductase activity"/>
    <property type="evidence" value="ECO:0007669"/>
    <property type="project" value="InterPro"/>
</dbReference>
<dbReference type="Gene3D" id="3.40.50.360">
    <property type="match status" value="1"/>
</dbReference>
<dbReference type="InterPro" id="IPR050712">
    <property type="entry name" value="NAD(P)H-dep_reductase"/>
</dbReference>
<gene>
    <name evidence="4" type="ORF">CAP51_13650</name>
</gene>
<dbReference type="RefSeq" id="WP_087621303.1">
    <property type="nucleotide sequence ID" value="NZ_JAKVJF010000039.1"/>
</dbReference>
<evidence type="ECO:0000313" key="4">
    <source>
        <dbReference type="EMBL" id="OUY06300.1"/>
    </source>
</evidence>
<dbReference type="OrthoDB" id="9812295at2"/>
<dbReference type="AlphaFoldDB" id="A0A1Z9YVR1"/>
<dbReference type="PANTHER" id="PTHR30543">
    <property type="entry name" value="CHROMATE REDUCTASE"/>
    <property type="match status" value="1"/>
</dbReference>
<dbReference type="InterPro" id="IPR029039">
    <property type="entry name" value="Flavoprotein-like_sf"/>
</dbReference>
<comment type="cofactor">
    <cofactor evidence="1">
        <name>FMN</name>
        <dbReference type="ChEBI" id="CHEBI:58210"/>
    </cofactor>
</comment>
<dbReference type="Proteomes" id="UP000196536">
    <property type="component" value="Unassembled WGS sequence"/>
</dbReference>
<dbReference type="GO" id="GO:0005829">
    <property type="term" value="C:cytosol"/>
    <property type="evidence" value="ECO:0007669"/>
    <property type="project" value="TreeGrafter"/>
</dbReference>
<evidence type="ECO:0000256" key="1">
    <source>
        <dbReference type="ARBA" id="ARBA00001917"/>
    </source>
</evidence>
<evidence type="ECO:0000259" key="3">
    <source>
        <dbReference type="Pfam" id="PF03358"/>
    </source>
</evidence>
<reference evidence="4 5" key="1">
    <citation type="submission" date="2017-05" db="EMBL/GenBank/DDBJ databases">
        <title>Acinetobacter populi ANC 5415 (= PBJ7), whole genome shotgun sequencing project.</title>
        <authorList>
            <person name="Nemec A."/>
            <person name="Radolfova-Krizova L."/>
        </authorList>
    </citation>
    <scope>NUCLEOTIDE SEQUENCE [LARGE SCALE GENOMIC DNA]</scope>
    <source>
        <strain evidence="4 5">PBJ7</strain>
    </source>
</reference>